<keyword evidence="4 6" id="KW-0479">Metal-binding</keyword>
<keyword evidence="7" id="KW-1133">Transmembrane helix</keyword>
<keyword evidence="7" id="KW-0472">Membrane</keyword>
<dbReference type="GO" id="GO:0046872">
    <property type="term" value="F:metal ion binding"/>
    <property type="evidence" value="ECO:0007669"/>
    <property type="project" value="UniProtKB-KW"/>
</dbReference>
<dbReference type="Pfam" id="PF00268">
    <property type="entry name" value="Ribonuc_red_sm"/>
    <property type="match status" value="1"/>
</dbReference>
<feature type="transmembrane region" description="Helical" evidence="7">
    <location>
        <begin position="180"/>
        <end position="202"/>
    </location>
</feature>
<comment type="similarity">
    <text evidence="1 4">Belongs to the ribonucleoside diphosphate reductase small chain family.</text>
</comment>
<dbReference type="SUPFAM" id="SSF47240">
    <property type="entry name" value="Ferritin-like"/>
    <property type="match status" value="1"/>
</dbReference>
<sequence>MAETHLNERNLYDTAAPNKSTGIINGESSNILNWDDVRFPWAYPMYKNMLQNFWIPSEINMANDMRQWGSLSEKEQDTFKKVIGLLAFLDSVQTDYSGKISDYLTDSSLAALMQVLSFQEVIHNQSYSYVLSSLVEKAEQDRIFEYWKHDEVLLERNQFIAEGYLNFTEDPNPQTFIESIVYDVILEGLFFYAGFAFFYNLARNQKMVSTSTMINYINRDEQLHVRLFANIFKETLEENPELNTEENLQFVTDTFKRAAELEIKWASYIIGDDFEGITMEELDSYIKFMANKRCVELGAERPFERHHRNPLKWIKAYQDVDSGKSDFFEQKSRQYTKVDYADNGFDDL</sequence>
<accession>A0A0A5GMW0</accession>
<dbReference type="Gene3D" id="1.10.620.20">
    <property type="entry name" value="Ribonucleotide Reductase, subunit A"/>
    <property type="match status" value="1"/>
</dbReference>
<keyword evidence="7" id="KW-0812">Transmembrane</keyword>
<proteinExistence type="inferred from homology"/>
<feature type="binding site" evidence="6">
    <location>
        <position position="120"/>
    </location>
    <ligand>
        <name>Fe cation</name>
        <dbReference type="ChEBI" id="CHEBI:24875"/>
        <label>2</label>
    </ligand>
</feature>
<dbReference type="InterPro" id="IPR009078">
    <property type="entry name" value="Ferritin-like_SF"/>
</dbReference>
<dbReference type="AlphaFoldDB" id="A0A0A5GMW0"/>
<name>A0A0A5GMW0_9BACI</name>
<dbReference type="RefSeq" id="WP_026800340.1">
    <property type="nucleotide sequence ID" value="NZ_AULI01000007.1"/>
</dbReference>
<dbReference type="eggNOG" id="COG0208">
    <property type="taxonomic scope" value="Bacteria"/>
</dbReference>
<comment type="cofactor">
    <cofactor evidence="4 6">
        <name>Fe cation</name>
        <dbReference type="ChEBI" id="CHEBI:24875"/>
    </cofactor>
    <text evidence="4 6">Binds 2 iron ions per subunit.</text>
</comment>
<evidence type="ECO:0000256" key="6">
    <source>
        <dbReference type="PIRSR" id="PIRSR000355-2"/>
    </source>
</evidence>
<dbReference type="InterPro" id="IPR033909">
    <property type="entry name" value="RNR_small"/>
</dbReference>
<feature type="active site" evidence="5">
    <location>
        <position position="127"/>
    </location>
</feature>
<feature type="binding site" evidence="6">
    <location>
        <position position="123"/>
    </location>
    <ligand>
        <name>Fe cation</name>
        <dbReference type="ChEBI" id="CHEBI:24875"/>
        <label>1</label>
    </ligand>
</feature>
<reference evidence="8 9" key="1">
    <citation type="submission" date="2013-08" db="EMBL/GenBank/DDBJ databases">
        <authorList>
            <person name="Huang J."/>
            <person name="Wang G."/>
        </authorList>
    </citation>
    <scope>NUCLEOTIDE SEQUENCE [LARGE SCALE GENOMIC DNA]</scope>
    <source>
        <strain evidence="8 9">JSM 076056</strain>
    </source>
</reference>
<evidence type="ECO:0000256" key="5">
    <source>
        <dbReference type="PIRSR" id="PIRSR000355-1"/>
    </source>
</evidence>
<dbReference type="CDD" id="cd01049">
    <property type="entry name" value="RNRR2"/>
    <property type="match status" value="1"/>
</dbReference>
<evidence type="ECO:0000256" key="2">
    <source>
        <dbReference type="ARBA" id="ARBA00011209"/>
    </source>
</evidence>
<keyword evidence="4" id="KW-0560">Oxidoreductase</keyword>
<dbReference type="STRING" id="1385510.GCA_000425205_01950"/>
<dbReference type="PANTHER" id="PTHR23409">
    <property type="entry name" value="RIBONUCLEOSIDE-DIPHOSPHATE REDUCTASE SMALL CHAIN"/>
    <property type="match status" value="1"/>
</dbReference>
<evidence type="ECO:0000313" key="9">
    <source>
        <dbReference type="Proteomes" id="UP000030528"/>
    </source>
</evidence>
<dbReference type="PIRSF" id="PIRSF000355">
    <property type="entry name" value="NrdB"/>
    <property type="match status" value="1"/>
</dbReference>
<evidence type="ECO:0000256" key="4">
    <source>
        <dbReference type="PIRNR" id="PIRNR000355"/>
    </source>
</evidence>
<dbReference type="EC" id="1.17.4.1" evidence="4"/>
<dbReference type="EMBL" id="AVPE01000005">
    <property type="protein sequence ID" value="KGX92548.1"/>
    <property type="molecule type" value="Genomic_DNA"/>
</dbReference>
<feature type="binding site" evidence="6">
    <location>
        <position position="120"/>
    </location>
    <ligand>
        <name>Fe cation</name>
        <dbReference type="ChEBI" id="CHEBI:24875"/>
        <label>1</label>
    </ligand>
</feature>
<gene>
    <name evidence="8" type="ORF">N781_14510</name>
</gene>
<comment type="function">
    <text evidence="4">Provides the precursors necessary for DNA synthesis. Catalyzes the biosynthesis of deoxyribonucleotides from the corresponding ribonucleotides.</text>
</comment>
<keyword evidence="4" id="KW-0215">Deoxyribonucleotide synthesis</keyword>
<dbReference type="PANTHER" id="PTHR23409:SF18">
    <property type="entry name" value="RIBONUCLEOSIDE-DIPHOSPHATE REDUCTASE SUBUNIT M2"/>
    <property type="match status" value="1"/>
</dbReference>
<comment type="subunit">
    <text evidence="2">Tetramer of two alpha and two beta subunits.</text>
</comment>
<dbReference type="NCBIfam" id="NF007184">
    <property type="entry name" value="PRK09614.1-3"/>
    <property type="match status" value="1"/>
</dbReference>
<dbReference type="UniPathway" id="UPA00326"/>
<protein>
    <recommendedName>
        <fullName evidence="4">Ribonucleoside-diphosphate reductase subunit beta</fullName>
        <ecNumber evidence="4">1.17.4.1</ecNumber>
    </recommendedName>
</protein>
<evidence type="ECO:0000256" key="3">
    <source>
        <dbReference type="ARBA" id="ARBA00047754"/>
    </source>
</evidence>
<keyword evidence="9" id="KW-1185">Reference proteome</keyword>
<feature type="binding site" evidence="6">
    <location>
        <position position="90"/>
    </location>
    <ligand>
        <name>Fe cation</name>
        <dbReference type="ChEBI" id="CHEBI:24875"/>
        <label>1</label>
    </ligand>
</feature>
<comment type="caution">
    <text evidence="8">The sequence shown here is derived from an EMBL/GenBank/DDBJ whole genome shotgun (WGS) entry which is preliminary data.</text>
</comment>
<feature type="binding site" evidence="6">
    <location>
        <position position="187"/>
    </location>
    <ligand>
        <name>Fe cation</name>
        <dbReference type="ChEBI" id="CHEBI:24875"/>
        <label>2</label>
    </ligand>
</feature>
<feature type="binding site" evidence="6">
    <location>
        <position position="221"/>
    </location>
    <ligand>
        <name>Fe cation</name>
        <dbReference type="ChEBI" id="CHEBI:24875"/>
        <label>2</label>
    </ligand>
</feature>
<dbReference type="GO" id="GO:0009263">
    <property type="term" value="P:deoxyribonucleotide biosynthetic process"/>
    <property type="evidence" value="ECO:0007669"/>
    <property type="project" value="UniProtKB-KW"/>
</dbReference>
<keyword evidence="4 6" id="KW-0408">Iron</keyword>
<feature type="binding site" evidence="6">
    <location>
        <position position="224"/>
    </location>
    <ligand>
        <name>Fe cation</name>
        <dbReference type="ChEBI" id="CHEBI:24875"/>
        <label>2</label>
    </ligand>
</feature>
<organism evidence="8 9">
    <name type="scientific">Pontibacillus halophilus JSM 076056 = DSM 19796</name>
    <dbReference type="NCBI Taxonomy" id="1385510"/>
    <lineage>
        <taxon>Bacteria</taxon>
        <taxon>Bacillati</taxon>
        <taxon>Bacillota</taxon>
        <taxon>Bacilli</taxon>
        <taxon>Bacillales</taxon>
        <taxon>Bacillaceae</taxon>
        <taxon>Pontibacillus</taxon>
    </lineage>
</organism>
<dbReference type="InterPro" id="IPR012348">
    <property type="entry name" value="RNR-like"/>
</dbReference>
<dbReference type="GO" id="GO:0004748">
    <property type="term" value="F:ribonucleoside-diphosphate reductase activity, thioredoxin disulfide as acceptor"/>
    <property type="evidence" value="ECO:0007669"/>
    <property type="project" value="UniProtKB-EC"/>
</dbReference>
<evidence type="ECO:0000256" key="7">
    <source>
        <dbReference type="SAM" id="Phobius"/>
    </source>
</evidence>
<evidence type="ECO:0000313" key="8">
    <source>
        <dbReference type="EMBL" id="KGX92548.1"/>
    </source>
</evidence>
<comment type="catalytic activity">
    <reaction evidence="3 4">
        <text>a 2'-deoxyribonucleoside 5'-diphosphate + [thioredoxin]-disulfide + H2O = a ribonucleoside 5'-diphosphate + [thioredoxin]-dithiol</text>
        <dbReference type="Rhea" id="RHEA:23252"/>
        <dbReference type="Rhea" id="RHEA-COMP:10698"/>
        <dbReference type="Rhea" id="RHEA-COMP:10700"/>
        <dbReference type="ChEBI" id="CHEBI:15377"/>
        <dbReference type="ChEBI" id="CHEBI:29950"/>
        <dbReference type="ChEBI" id="CHEBI:50058"/>
        <dbReference type="ChEBI" id="CHEBI:57930"/>
        <dbReference type="ChEBI" id="CHEBI:73316"/>
        <dbReference type="EC" id="1.17.4.1"/>
    </reaction>
</comment>
<evidence type="ECO:0000256" key="1">
    <source>
        <dbReference type="ARBA" id="ARBA00009303"/>
    </source>
</evidence>
<dbReference type="Proteomes" id="UP000030528">
    <property type="component" value="Unassembled WGS sequence"/>
</dbReference>
<dbReference type="OrthoDB" id="9766544at2"/>
<dbReference type="InterPro" id="IPR000358">
    <property type="entry name" value="RNR_small_fam"/>
</dbReference>